<gene>
    <name evidence="2" type="ORF">IRJ41_004286</name>
</gene>
<evidence type="ECO:0000256" key="1">
    <source>
        <dbReference type="SAM" id="MobiDB-lite"/>
    </source>
</evidence>
<protein>
    <submittedName>
        <fullName evidence="2">Uncharacterized protein</fullName>
    </submittedName>
</protein>
<proteinExistence type="predicted"/>
<name>A0A9W7TWA3_TRIRA</name>
<evidence type="ECO:0000313" key="2">
    <source>
        <dbReference type="EMBL" id="KAI7804269.1"/>
    </source>
</evidence>
<dbReference type="AlphaFoldDB" id="A0A9W7TWA3"/>
<feature type="region of interest" description="Disordered" evidence="1">
    <location>
        <begin position="1"/>
        <end position="24"/>
    </location>
</feature>
<feature type="compositionally biased region" description="Polar residues" evidence="1">
    <location>
        <begin position="7"/>
        <end position="17"/>
    </location>
</feature>
<accession>A0A9W7TWA3</accession>
<keyword evidence="3" id="KW-1185">Reference proteome</keyword>
<organism evidence="2 3">
    <name type="scientific">Triplophysa rosa</name>
    <name type="common">Cave loach</name>
    <dbReference type="NCBI Taxonomy" id="992332"/>
    <lineage>
        <taxon>Eukaryota</taxon>
        <taxon>Metazoa</taxon>
        <taxon>Chordata</taxon>
        <taxon>Craniata</taxon>
        <taxon>Vertebrata</taxon>
        <taxon>Euteleostomi</taxon>
        <taxon>Actinopterygii</taxon>
        <taxon>Neopterygii</taxon>
        <taxon>Teleostei</taxon>
        <taxon>Ostariophysi</taxon>
        <taxon>Cypriniformes</taxon>
        <taxon>Nemacheilidae</taxon>
        <taxon>Triplophysa</taxon>
    </lineage>
</organism>
<reference evidence="2" key="1">
    <citation type="submission" date="2021-02" db="EMBL/GenBank/DDBJ databases">
        <title>Comparative genomics reveals that relaxation of natural selection precedes convergent phenotypic evolution of cavefish.</title>
        <authorList>
            <person name="Peng Z."/>
        </authorList>
    </citation>
    <scope>NUCLEOTIDE SEQUENCE</scope>
    <source>
        <tissue evidence="2">Muscle</tissue>
    </source>
</reference>
<dbReference type="Proteomes" id="UP001059041">
    <property type="component" value="Linkage Group LG10"/>
</dbReference>
<comment type="caution">
    <text evidence="2">The sequence shown here is derived from an EMBL/GenBank/DDBJ whole genome shotgun (WGS) entry which is preliminary data.</text>
</comment>
<dbReference type="EMBL" id="JAFHDT010000010">
    <property type="protein sequence ID" value="KAI7804269.1"/>
    <property type="molecule type" value="Genomic_DNA"/>
</dbReference>
<sequence>MTKEQGGITSNRISPTRGTRLCEGIPSGQTADIIVFMMVERKMDKKLRINLYLFHTRAHTQTCWCPQQQLVEGAEQNPSKALLQRPCGHFKALLCSL</sequence>
<evidence type="ECO:0000313" key="3">
    <source>
        <dbReference type="Proteomes" id="UP001059041"/>
    </source>
</evidence>